<keyword evidence="3" id="KW-1185">Reference proteome</keyword>
<evidence type="ECO:0008006" key="4">
    <source>
        <dbReference type="Google" id="ProtNLM"/>
    </source>
</evidence>
<sequence>MPTEREFNAMEEIDECAYETSVPMRGHSVSADSTCQSSDSDSESDASVDAATALQRHVFRPGDTAVFASEYDDTPNIWVGIITELRKQPQLKDAEGDQNTSGRCKVWLKVKWAWSGKDLDTLIKSFHVDDFAPFERALSEYTTFEDAQTLVAMEYLHEWDEGSLDPPELQPTTLFTRSLLSHSRKFLDPRPGHAMCIAGRCIRNGYLPFPDDPQASSAHKVMHFCPRTTCRMWYHRDCLIRWGALDDPAAEYMADWGVRLLTTNPDEEHDFVLLAFHAKQPNTESGDEDEDESSDGHRDSAATTAMDGMPAAPLTLAGVLSEMSRDPAADLAHLPPALVRIAQCPIVRRPGPARDGWYPAGNVKEVVLARRLVYAAIERDFMDDGWPAMGPQELTDRVGAKMWYATPYAPFWERRERKLEGETWMDAPPVLCPRCKGAI</sequence>
<feature type="region of interest" description="Disordered" evidence="1">
    <location>
        <begin position="24"/>
        <end position="47"/>
    </location>
</feature>
<dbReference type="AlphaFoldDB" id="S8EIX2"/>
<feature type="region of interest" description="Disordered" evidence="1">
    <location>
        <begin position="281"/>
        <end position="306"/>
    </location>
</feature>
<evidence type="ECO:0000256" key="1">
    <source>
        <dbReference type="SAM" id="MobiDB-lite"/>
    </source>
</evidence>
<feature type="compositionally biased region" description="Low complexity" evidence="1">
    <location>
        <begin position="28"/>
        <end position="39"/>
    </location>
</feature>
<evidence type="ECO:0000313" key="3">
    <source>
        <dbReference type="Proteomes" id="UP000015241"/>
    </source>
</evidence>
<reference evidence="2 3" key="1">
    <citation type="journal article" date="2012" name="Science">
        <title>The Paleozoic origin of enzymatic lignin decomposition reconstructed from 31 fungal genomes.</title>
        <authorList>
            <person name="Floudas D."/>
            <person name="Binder M."/>
            <person name="Riley R."/>
            <person name="Barry K."/>
            <person name="Blanchette R.A."/>
            <person name="Henrissat B."/>
            <person name="Martinez A.T."/>
            <person name="Otillar R."/>
            <person name="Spatafora J.W."/>
            <person name="Yadav J.S."/>
            <person name="Aerts A."/>
            <person name="Benoit I."/>
            <person name="Boyd A."/>
            <person name="Carlson A."/>
            <person name="Copeland A."/>
            <person name="Coutinho P.M."/>
            <person name="de Vries R.P."/>
            <person name="Ferreira P."/>
            <person name="Findley K."/>
            <person name="Foster B."/>
            <person name="Gaskell J."/>
            <person name="Glotzer D."/>
            <person name="Gorecki P."/>
            <person name="Heitman J."/>
            <person name="Hesse C."/>
            <person name="Hori C."/>
            <person name="Igarashi K."/>
            <person name="Jurgens J.A."/>
            <person name="Kallen N."/>
            <person name="Kersten P."/>
            <person name="Kohler A."/>
            <person name="Kuees U."/>
            <person name="Kumar T.K.A."/>
            <person name="Kuo A."/>
            <person name="LaButti K."/>
            <person name="Larrondo L.F."/>
            <person name="Lindquist E."/>
            <person name="Ling A."/>
            <person name="Lombard V."/>
            <person name="Lucas S."/>
            <person name="Lundell T."/>
            <person name="Martin R."/>
            <person name="McLaughlin D.J."/>
            <person name="Morgenstern I."/>
            <person name="Morin E."/>
            <person name="Murat C."/>
            <person name="Nagy L.G."/>
            <person name="Nolan M."/>
            <person name="Ohm R.A."/>
            <person name="Patyshakuliyeva A."/>
            <person name="Rokas A."/>
            <person name="Ruiz-Duenas F.J."/>
            <person name="Sabat G."/>
            <person name="Salamov A."/>
            <person name="Samejima M."/>
            <person name="Schmutz J."/>
            <person name="Slot J.C."/>
            <person name="St John F."/>
            <person name="Stenlid J."/>
            <person name="Sun H."/>
            <person name="Sun S."/>
            <person name="Syed K."/>
            <person name="Tsang A."/>
            <person name="Wiebenga A."/>
            <person name="Young D."/>
            <person name="Pisabarro A."/>
            <person name="Eastwood D.C."/>
            <person name="Martin F."/>
            <person name="Cullen D."/>
            <person name="Grigoriev I.V."/>
            <person name="Hibbett D.S."/>
        </authorList>
    </citation>
    <scope>NUCLEOTIDE SEQUENCE</scope>
    <source>
        <strain evidence="3">FP-58527</strain>
    </source>
</reference>
<dbReference type="HOGENOM" id="CLU_611258_0_0_1"/>
<name>S8EIX2_FOMSC</name>
<accession>S8EIX2</accession>
<evidence type="ECO:0000313" key="2">
    <source>
        <dbReference type="EMBL" id="EPT03219.1"/>
    </source>
</evidence>
<dbReference type="STRING" id="743788.S8EIX2"/>
<dbReference type="OrthoDB" id="10259622at2759"/>
<dbReference type="Proteomes" id="UP000015241">
    <property type="component" value="Unassembled WGS sequence"/>
</dbReference>
<gene>
    <name evidence="2" type="ORF">FOMPIDRAFT_1058854</name>
</gene>
<proteinExistence type="predicted"/>
<organism evidence="2 3">
    <name type="scientific">Fomitopsis schrenkii</name>
    <name type="common">Brown rot fungus</name>
    <dbReference type="NCBI Taxonomy" id="2126942"/>
    <lineage>
        <taxon>Eukaryota</taxon>
        <taxon>Fungi</taxon>
        <taxon>Dikarya</taxon>
        <taxon>Basidiomycota</taxon>
        <taxon>Agaricomycotina</taxon>
        <taxon>Agaricomycetes</taxon>
        <taxon>Polyporales</taxon>
        <taxon>Fomitopsis</taxon>
    </lineage>
</organism>
<dbReference type="InParanoid" id="S8EIX2"/>
<protein>
    <recommendedName>
        <fullName evidence="4">BAH domain-containing protein</fullName>
    </recommendedName>
</protein>
<dbReference type="EMBL" id="KE504131">
    <property type="protein sequence ID" value="EPT03219.1"/>
    <property type="molecule type" value="Genomic_DNA"/>
</dbReference>